<dbReference type="EMBL" id="GBRH01187984">
    <property type="protein sequence ID" value="JAE09912.1"/>
    <property type="molecule type" value="Transcribed_RNA"/>
</dbReference>
<organism evidence="1">
    <name type="scientific">Arundo donax</name>
    <name type="common">Giant reed</name>
    <name type="synonym">Donax arundinaceus</name>
    <dbReference type="NCBI Taxonomy" id="35708"/>
    <lineage>
        <taxon>Eukaryota</taxon>
        <taxon>Viridiplantae</taxon>
        <taxon>Streptophyta</taxon>
        <taxon>Embryophyta</taxon>
        <taxon>Tracheophyta</taxon>
        <taxon>Spermatophyta</taxon>
        <taxon>Magnoliopsida</taxon>
        <taxon>Liliopsida</taxon>
        <taxon>Poales</taxon>
        <taxon>Poaceae</taxon>
        <taxon>PACMAD clade</taxon>
        <taxon>Arundinoideae</taxon>
        <taxon>Arundineae</taxon>
        <taxon>Arundo</taxon>
    </lineage>
</organism>
<sequence length="23" mass="2921">MSSKSWWVWRPWSELMALPKRCR</sequence>
<name>A0A0A9FC29_ARUDO</name>
<evidence type="ECO:0000313" key="1">
    <source>
        <dbReference type="EMBL" id="JAE09912.1"/>
    </source>
</evidence>
<dbReference type="AlphaFoldDB" id="A0A0A9FC29"/>
<reference evidence="1" key="1">
    <citation type="submission" date="2014-09" db="EMBL/GenBank/DDBJ databases">
        <authorList>
            <person name="Magalhaes I.L.F."/>
            <person name="Oliveira U."/>
            <person name="Santos F.R."/>
            <person name="Vidigal T.H.D.A."/>
            <person name="Brescovit A.D."/>
            <person name="Santos A.J."/>
        </authorList>
    </citation>
    <scope>NUCLEOTIDE SEQUENCE</scope>
    <source>
        <tissue evidence="1">Shoot tissue taken approximately 20 cm above the soil surface</tissue>
    </source>
</reference>
<proteinExistence type="predicted"/>
<protein>
    <submittedName>
        <fullName evidence="1">Uncharacterized protein</fullName>
    </submittedName>
</protein>
<reference evidence="1" key="2">
    <citation type="journal article" date="2015" name="Data Brief">
        <title>Shoot transcriptome of the giant reed, Arundo donax.</title>
        <authorList>
            <person name="Barrero R.A."/>
            <person name="Guerrero F.D."/>
            <person name="Moolhuijzen P."/>
            <person name="Goolsby J.A."/>
            <person name="Tidwell J."/>
            <person name="Bellgard S.E."/>
            <person name="Bellgard M.I."/>
        </authorList>
    </citation>
    <scope>NUCLEOTIDE SEQUENCE</scope>
    <source>
        <tissue evidence="1">Shoot tissue taken approximately 20 cm above the soil surface</tissue>
    </source>
</reference>
<accession>A0A0A9FC29</accession>